<dbReference type="Gene3D" id="1.10.390.10">
    <property type="entry name" value="Neutral Protease Domain 2"/>
    <property type="match status" value="1"/>
</dbReference>
<proteinExistence type="predicted"/>
<evidence type="ECO:0000256" key="3">
    <source>
        <dbReference type="ARBA" id="ARBA00022729"/>
    </source>
</evidence>
<dbReference type="NCBIfam" id="TIGR04183">
    <property type="entry name" value="Por_Secre_tail"/>
    <property type="match status" value="1"/>
</dbReference>
<dbReference type="Pfam" id="PF18962">
    <property type="entry name" value="Por_Secre_tail"/>
    <property type="match status" value="1"/>
</dbReference>
<protein>
    <submittedName>
        <fullName evidence="9">T9SS type A sorting domain-containing protein</fullName>
    </submittedName>
</protein>
<dbReference type="AlphaFoldDB" id="A0A7V4WUB8"/>
<dbReference type="EMBL" id="DRQG01000046">
    <property type="protein sequence ID" value="HGY55070.1"/>
    <property type="molecule type" value="Genomic_DNA"/>
</dbReference>
<evidence type="ECO:0000259" key="7">
    <source>
        <dbReference type="Pfam" id="PF07504"/>
    </source>
</evidence>
<evidence type="ECO:0000256" key="6">
    <source>
        <dbReference type="ARBA" id="ARBA00023049"/>
    </source>
</evidence>
<dbReference type="SUPFAM" id="SSF55486">
    <property type="entry name" value="Metalloproteases ('zincins'), catalytic domain"/>
    <property type="match status" value="1"/>
</dbReference>
<keyword evidence="6" id="KW-0482">Metalloprotease</keyword>
<dbReference type="InterPro" id="IPR011096">
    <property type="entry name" value="FTP_domain"/>
</dbReference>
<organism evidence="9">
    <name type="scientific">Caldithrix abyssi</name>
    <dbReference type="NCBI Taxonomy" id="187145"/>
    <lineage>
        <taxon>Bacteria</taxon>
        <taxon>Pseudomonadati</taxon>
        <taxon>Calditrichota</taxon>
        <taxon>Calditrichia</taxon>
        <taxon>Calditrichales</taxon>
        <taxon>Calditrichaceae</taxon>
        <taxon>Caldithrix</taxon>
    </lineage>
</organism>
<dbReference type="Proteomes" id="UP000885779">
    <property type="component" value="Unassembled WGS sequence"/>
</dbReference>
<dbReference type="GO" id="GO:0006508">
    <property type="term" value="P:proteolysis"/>
    <property type="evidence" value="ECO:0007669"/>
    <property type="project" value="UniProtKB-KW"/>
</dbReference>
<sequence>MRIRYPLSLLFILTFFLGGLSARQSKGISNFEITNLKTRPVLKTLYGKIEQQTGIARYLYDLNITGYQGTAEQIARRYLFDNAKRFGIQQDKAELKTIASKVTRGGSHVFFDQQINGIPVHASRISVNLNNRNAVTFIANNYRPIPAGKTLPAKPAFDEQQAIEIARTYLGVSGRLLGPERAALMYFESADRGFELSWRVIIPTEQPLGDWEIFVNALDKRIIQVRDIRMTADGQGMIWDPDPLTTAGVEYGGNYKDNNDTDSNYLNDERITATLRDITYQNGLYKLEGPYAVLADLESPADVFPELDDSSAFNFTRAQQEFEDVMVYYHIDLSTRHLILDLGYDEPKQHNFQCDPHGLSGDDNSHYMTSENYVAFGEGGVDDGEDADVIWHEHAHSFQTNLTGGMSYSGETQSLQEGSSDYWAASYSRIINDYNWGYVFSWDGHNEFWAGRRCDLDWVYPDDYVSGHDGGQIWSSALMDIWADLGRDLTDELFIETHYIWGYSPGLQDAAAAFIQADENLYGGAHKSVIVEHFDAHGLVDKADYMPTIVHTPLKDTEDTVNGYEVIATITPGNDPLDSNKLWVVHGLAALTDTLLMTPTGNTDEYSATIPAAPSNSDIYYYINAVDQANGSAYDPVNAPTDYHSFHVGPDTVNPVISHTPLSDQTLSQWPATVSATVTDNMGVDTVICYYNVNHGTEDSFPLADQGNDVYSGDFPIASSSLNIGDSIFYYITATDISQSQLTDRSPDTGYYGFEIVDSRGYLLIINDDGTAKTEDSSGKPAYKREKASYGKSATTMQNWLNQMGFTTESMTVAQALNADFTAYDLIISSSGANTSPVSDQNYRDKLENWVSDPAHKLFIEGGELGYDAIRTPGYPTFASNVLHANVWDADNSGSLNQVSSQSNHPLATTPNILPSSFAITYAGYGDEDAVTPEGVAYIVYGTNSYANDAGILVYDDNTDTTSAQIVYYAFNFDALNDSSSAKNLLENTVEYLLTDEGPISALNNASETKLPSRFELQQNYPNPFNPKTHIRYQIPEKSRVEIVVYNALGQKVAVLVDKEKPAGSYSVTFNGNALSSGLYIVKMQAGKFVQIRKMILLK</sequence>
<comment type="caution">
    <text evidence="9">The sequence shown here is derived from an EMBL/GenBank/DDBJ whole genome shotgun (WGS) entry which is preliminary data.</text>
</comment>
<reference evidence="9" key="1">
    <citation type="journal article" date="2020" name="mSystems">
        <title>Genome- and Community-Level Interaction Insights into Carbon Utilization and Element Cycling Functions of Hydrothermarchaeota in Hydrothermal Sediment.</title>
        <authorList>
            <person name="Zhou Z."/>
            <person name="Liu Y."/>
            <person name="Xu W."/>
            <person name="Pan J."/>
            <person name="Luo Z.H."/>
            <person name="Li M."/>
        </authorList>
    </citation>
    <scope>NUCLEOTIDE SEQUENCE [LARGE SCALE GENOMIC DNA]</scope>
    <source>
        <strain evidence="9">HyVt-577</strain>
    </source>
</reference>
<accession>A0A7V4WUB8</accession>
<evidence type="ECO:0000256" key="1">
    <source>
        <dbReference type="ARBA" id="ARBA00022670"/>
    </source>
</evidence>
<evidence type="ECO:0000256" key="2">
    <source>
        <dbReference type="ARBA" id="ARBA00022723"/>
    </source>
</evidence>
<dbReference type="Pfam" id="PF07504">
    <property type="entry name" value="FTP"/>
    <property type="match status" value="1"/>
</dbReference>
<evidence type="ECO:0000256" key="5">
    <source>
        <dbReference type="ARBA" id="ARBA00022833"/>
    </source>
</evidence>
<keyword evidence="5" id="KW-0862">Zinc</keyword>
<evidence type="ECO:0000313" key="9">
    <source>
        <dbReference type="EMBL" id="HGY55070.1"/>
    </source>
</evidence>
<keyword evidence="2" id="KW-0479">Metal-binding</keyword>
<feature type="domain" description="Secretion system C-terminal sorting" evidence="8">
    <location>
        <begin position="1021"/>
        <end position="1096"/>
    </location>
</feature>
<name>A0A7V4WUB8_CALAY</name>
<feature type="domain" description="FTP" evidence="7">
    <location>
        <begin position="103"/>
        <end position="142"/>
    </location>
</feature>
<dbReference type="GO" id="GO:0008237">
    <property type="term" value="F:metallopeptidase activity"/>
    <property type="evidence" value="ECO:0007669"/>
    <property type="project" value="UniProtKB-KW"/>
</dbReference>
<gene>
    <name evidence="9" type="ORF">ENK44_05170</name>
</gene>
<keyword evidence="3" id="KW-0732">Signal</keyword>
<dbReference type="GO" id="GO:0046872">
    <property type="term" value="F:metal ion binding"/>
    <property type="evidence" value="ECO:0007669"/>
    <property type="project" value="UniProtKB-KW"/>
</dbReference>
<evidence type="ECO:0000256" key="4">
    <source>
        <dbReference type="ARBA" id="ARBA00022801"/>
    </source>
</evidence>
<keyword evidence="1" id="KW-0645">Protease</keyword>
<dbReference type="InterPro" id="IPR027268">
    <property type="entry name" value="Peptidase_M4/M1_CTD_sf"/>
</dbReference>
<evidence type="ECO:0000259" key="8">
    <source>
        <dbReference type="Pfam" id="PF18962"/>
    </source>
</evidence>
<dbReference type="Gene3D" id="2.60.40.4070">
    <property type="match status" value="1"/>
</dbReference>
<keyword evidence="4" id="KW-0378">Hydrolase</keyword>
<dbReference type="InterPro" id="IPR026444">
    <property type="entry name" value="Secre_tail"/>
</dbReference>